<accession>A0AAC9ER58</accession>
<dbReference type="GO" id="GO:0003677">
    <property type="term" value="F:DNA binding"/>
    <property type="evidence" value="ECO:0007669"/>
    <property type="project" value="InterPro"/>
</dbReference>
<keyword evidence="4" id="KW-1185">Reference proteome</keyword>
<keyword evidence="2" id="KW-1277">Toxin-antitoxin system</keyword>
<evidence type="ECO:0000313" key="3">
    <source>
        <dbReference type="EMBL" id="AKP63961.1"/>
    </source>
</evidence>
<protein>
    <submittedName>
        <fullName evidence="3">MazF family transcriptional regulator</fullName>
    </submittedName>
</protein>
<name>A0AAC9ER58_9LACO</name>
<evidence type="ECO:0000256" key="1">
    <source>
        <dbReference type="ARBA" id="ARBA00007521"/>
    </source>
</evidence>
<dbReference type="KEGG" id="lko:ABN16_02420"/>
<dbReference type="AlphaFoldDB" id="A0AAC9ER58"/>
<evidence type="ECO:0000256" key="2">
    <source>
        <dbReference type="ARBA" id="ARBA00022649"/>
    </source>
</evidence>
<reference evidence="3 4" key="1">
    <citation type="submission" date="2015-07" db="EMBL/GenBank/DDBJ databases">
        <title>Lactobacillus korensis/26-25/ whole genome sequencing.</title>
        <authorList>
            <person name="Kim M.K."/>
            <person name="Im W.-T."/>
            <person name="Srinivasan S."/>
            <person name="Lee J.-J."/>
        </authorList>
    </citation>
    <scope>NUCLEOTIDE SEQUENCE [LARGE SCALE GENOMIC DNA]</scope>
    <source>
        <strain evidence="3 4">26-25</strain>
    </source>
</reference>
<dbReference type="RefSeq" id="WP_048732630.1">
    <property type="nucleotide sequence ID" value="NZ_CP012033.1"/>
</dbReference>
<dbReference type="Proteomes" id="UP000036000">
    <property type="component" value="Chromosome"/>
</dbReference>
<gene>
    <name evidence="3" type="ORF">ABN16_02420</name>
</gene>
<organism evidence="3 4">
    <name type="scientific">Levilactobacillus koreensis</name>
    <dbReference type="NCBI Taxonomy" id="637971"/>
    <lineage>
        <taxon>Bacteria</taxon>
        <taxon>Bacillati</taxon>
        <taxon>Bacillota</taxon>
        <taxon>Bacilli</taxon>
        <taxon>Lactobacillales</taxon>
        <taxon>Lactobacillaceae</taxon>
        <taxon>Levilactobacillus</taxon>
    </lineage>
</organism>
<comment type="similarity">
    <text evidence="1">Belongs to the PemK/MazF family.</text>
</comment>
<dbReference type="Gene3D" id="2.30.30.110">
    <property type="match status" value="1"/>
</dbReference>
<dbReference type="EMBL" id="CP012033">
    <property type="protein sequence ID" value="AKP63961.1"/>
    <property type="molecule type" value="Genomic_DNA"/>
</dbReference>
<evidence type="ECO:0000313" key="4">
    <source>
        <dbReference type="Proteomes" id="UP000036000"/>
    </source>
</evidence>
<dbReference type="Pfam" id="PF02452">
    <property type="entry name" value="PemK_toxin"/>
    <property type="match status" value="1"/>
</dbReference>
<sequence length="124" mass="13806">MRFPKQRDVIVLDAEPHSGKEYGGHGSQEGNIRRHMVVMSSSEYSRATGLVLVMPITTSDIGAGNPRYLPVLITGGQRDGVKGYIALWQLQNFDFNSRHGVIVNQVSSRTYNELLPYVKDMLGI</sequence>
<dbReference type="InterPro" id="IPR011067">
    <property type="entry name" value="Plasmid_toxin/cell-grow_inhib"/>
</dbReference>
<dbReference type="SUPFAM" id="SSF50118">
    <property type="entry name" value="Cell growth inhibitor/plasmid maintenance toxic component"/>
    <property type="match status" value="1"/>
</dbReference>
<proteinExistence type="inferred from homology"/>
<dbReference type="InterPro" id="IPR003477">
    <property type="entry name" value="PemK-like"/>
</dbReference>